<dbReference type="OrthoDB" id="9796110at2"/>
<dbReference type="Gene3D" id="3.30.750.24">
    <property type="entry name" value="STAS domain"/>
    <property type="match status" value="1"/>
</dbReference>
<gene>
    <name evidence="2" type="ORF">EDC17_101529</name>
</gene>
<protein>
    <submittedName>
        <fullName evidence="2">Anti-anti-sigma factor</fullName>
    </submittedName>
</protein>
<dbReference type="CDD" id="cd07043">
    <property type="entry name" value="STAS_anti-anti-sigma_factors"/>
    <property type="match status" value="1"/>
</dbReference>
<sequence>MRYTIDKHERYVVIEPLREVIDGVAANYLKGEFMLRNTAGQRNIVLDLNMVKEITEEGVRMGLLAHRLCSALGGDFILVNVHPQVFQTLQILHLDQHFTILKNLIDAEDMIFGNELQRDLIGG</sequence>
<dbReference type="RefSeq" id="WP_132777427.1">
    <property type="nucleotide sequence ID" value="NZ_SMBZ01000015.1"/>
</dbReference>
<dbReference type="InterPro" id="IPR002645">
    <property type="entry name" value="STAS_dom"/>
</dbReference>
<dbReference type="InterPro" id="IPR036513">
    <property type="entry name" value="STAS_dom_sf"/>
</dbReference>
<dbReference type="PROSITE" id="PS50801">
    <property type="entry name" value="STAS"/>
    <property type="match status" value="1"/>
</dbReference>
<dbReference type="SUPFAM" id="SSF52091">
    <property type="entry name" value="SpoIIaa-like"/>
    <property type="match status" value="1"/>
</dbReference>
<name>A0A4R3VYF4_9SPHI</name>
<comment type="caution">
    <text evidence="2">The sequence shown here is derived from an EMBL/GenBank/DDBJ whole genome shotgun (WGS) entry which is preliminary data.</text>
</comment>
<organism evidence="2 3">
    <name type="scientific">Sphingobacterium alimentarium</name>
    <dbReference type="NCBI Taxonomy" id="797292"/>
    <lineage>
        <taxon>Bacteria</taxon>
        <taxon>Pseudomonadati</taxon>
        <taxon>Bacteroidota</taxon>
        <taxon>Sphingobacteriia</taxon>
        <taxon>Sphingobacteriales</taxon>
        <taxon>Sphingobacteriaceae</taxon>
        <taxon>Sphingobacterium</taxon>
    </lineage>
</organism>
<accession>A0A4R3VYF4</accession>
<evidence type="ECO:0000313" key="2">
    <source>
        <dbReference type="EMBL" id="TCV15133.1"/>
    </source>
</evidence>
<dbReference type="Proteomes" id="UP000295197">
    <property type="component" value="Unassembled WGS sequence"/>
</dbReference>
<proteinExistence type="predicted"/>
<feature type="domain" description="STAS" evidence="1">
    <location>
        <begin position="1"/>
        <end position="111"/>
    </location>
</feature>
<dbReference type="Pfam" id="PF01740">
    <property type="entry name" value="STAS"/>
    <property type="match status" value="1"/>
</dbReference>
<keyword evidence="3" id="KW-1185">Reference proteome</keyword>
<dbReference type="EMBL" id="SMBZ01000015">
    <property type="protein sequence ID" value="TCV15133.1"/>
    <property type="molecule type" value="Genomic_DNA"/>
</dbReference>
<evidence type="ECO:0000259" key="1">
    <source>
        <dbReference type="PROSITE" id="PS50801"/>
    </source>
</evidence>
<evidence type="ECO:0000313" key="3">
    <source>
        <dbReference type="Proteomes" id="UP000295197"/>
    </source>
</evidence>
<reference evidence="2 3" key="1">
    <citation type="submission" date="2019-03" db="EMBL/GenBank/DDBJ databases">
        <title>Genomic Encyclopedia of Type Strains, Phase IV (KMG-IV): sequencing the most valuable type-strain genomes for metagenomic binning, comparative biology and taxonomic classification.</title>
        <authorList>
            <person name="Goeker M."/>
        </authorList>
    </citation>
    <scope>NUCLEOTIDE SEQUENCE [LARGE SCALE GENOMIC DNA]</scope>
    <source>
        <strain evidence="2 3">DSM 22362</strain>
    </source>
</reference>
<dbReference type="AlphaFoldDB" id="A0A4R3VYF4"/>